<keyword evidence="3" id="KW-0804">Transcription</keyword>
<organism evidence="6 7">
    <name type="scientific">Rhodoferax koreensis</name>
    <dbReference type="NCBI Taxonomy" id="1842727"/>
    <lineage>
        <taxon>Bacteria</taxon>
        <taxon>Pseudomonadati</taxon>
        <taxon>Pseudomonadota</taxon>
        <taxon>Betaproteobacteria</taxon>
        <taxon>Burkholderiales</taxon>
        <taxon>Comamonadaceae</taxon>
        <taxon>Rhodoferax</taxon>
    </lineage>
</organism>
<dbReference type="InterPro" id="IPR036388">
    <property type="entry name" value="WH-like_DNA-bd_sf"/>
</dbReference>
<keyword evidence="1" id="KW-0805">Transcription regulation</keyword>
<dbReference type="KEGG" id="rhy:RD110_06525"/>
<dbReference type="InterPro" id="IPR050397">
    <property type="entry name" value="Env_Response_Regulators"/>
</dbReference>
<dbReference type="SMART" id="SM00100">
    <property type="entry name" value="cNMP"/>
    <property type="match status" value="1"/>
</dbReference>
<dbReference type="GO" id="GO:0003700">
    <property type="term" value="F:DNA-binding transcription factor activity"/>
    <property type="evidence" value="ECO:0007669"/>
    <property type="project" value="TreeGrafter"/>
</dbReference>
<sequence length="199" mass="22124">MRALAALGDVRHYRKGSILIHESDVGDTLFVVIQGRVKVFSTDSNDREITFGVIGSGDYFGEMALDGRPRSASVITLEPTVCARVTRTTLLSYIARQPEFALDLLSKVIHRARMATNSARNLAFIDVYGRLTQCLHELAVPQADGSAVIPERLTHQEIASRVGCSREMVSRILKDLESGGYIEVRDRRIALVKKLPARW</sequence>
<name>A0A1P8K3D1_9BURK</name>
<dbReference type="CDD" id="cd00092">
    <property type="entry name" value="HTH_CRP"/>
    <property type="match status" value="1"/>
</dbReference>
<keyword evidence="2" id="KW-0238">DNA-binding</keyword>
<feature type="domain" description="Cyclic nucleotide-binding" evidence="4">
    <location>
        <begin position="1"/>
        <end position="111"/>
    </location>
</feature>
<evidence type="ECO:0000259" key="4">
    <source>
        <dbReference type="PROSITE" id="PS50042"/>
    </source>
</evidence>
<dbReference type="InterPro" id="IPR014710">
    <property type="entry name" value="RmlC-like_jellyroll"/>
</dbReference>
<dbReference type="GO" id="GO:0005829">
    <property type="term" value="C:cytosol"/>
    <property type="evidence" value="ECO:0007669"/>
    <property type="project" value="TreeGrafter"/>
</dbReference>
<evidence type="ECO:0000313" key="7">
    <source>
        <dbReference type="Proteomes" id="UP000186609"/>
    </source>
</evidence>
<evidence type="ECO:0000256" key="2">
    <source>
        <dbReference type="ARBA" id="ARBA00023125"/>
    </source>
</evidence>
<dbReference type="PROSITE" id="PS50042">
    <property type="entry name" value="CNMP_BINDING_3"/>
    <property type="match status" value="1"/>
</dbReference>
<dbReference type="InterPro" id="IPR036390">
    <property type="entry name" value="WH_DNA-bd_sf"/>
</dbReference>
<dbReference type="CDD" id="cd00038">
    <property type="entry name" value="CAP_ED"/>
    <property type="match status" value="1"/>
</dbReference>
<dbReference type="SUPFAM" id="SSF46785">
    <property type="entry name" value="Winged helix' DNA-binding domain"/>
    <property type="match status" value="1"/>
</dbReference>
<dbReference type="PRINTS" id="PR00103">
    <property type="entry name" value="CAMPKINASE"/>
</dbReference>
<dbReference type="InterPro" id="IPR018490">
    <property type="entry name" value="cNMP-bd_dom_sf"/>
</dbReference>
<feature type="domain" description="HTH crp-type" evidence="5">
    <location>
        <begin position="125"/>
        <end position="195"/>
    </location>
</feature>
<dbReference type="GO" id="GO:0003677">
    <property type="term" value="F:DNA binding"/>
    <property type="evidence" value="ECO:0007669"/>
    <property type="project" value="UniProtKB-KW"/>
</dbReference>
<dbReference type="Gene3D" id="1.10.10.10">
    <property type="entry name" value="Winged helix-like DNA-binding domain superfamily/Winged helix DNA-binding domain"/>
    <property type="match status" value="1"/>
</dbReference>
<evidence type="ECO:0000256" key="1">
    <source>
        <dbReference type="ARBA" id="ARBA00023015"/>
    </source>
</evidence>
<dbReference type="STRING" id="1842727.RD110_06525"/>
<protein>
    <submittedName>
        <fullName evidence="6">Crp/Fnr family transcriptional regulator</fullName>
    </submittedName>
</protein>
<dbReference type="Pfam" id="PF00027">
    <property type="entry name" value="cNMP_binding"/>
    <property type="match status" value="1"/>
</dbReference>
<dbReference type="InterPro" id="IPR000595">
    <property type="entry name" value="cNMP-bd_dom"/>
</dbReference>
<accession>A0A1P8K3D1</accession>
<dbReference type="InterPro" id="IPR012318">
    <property type="entry name" value="HTH_CRP"/>
</dbReference>
<gene>
    <name evidence="6" type="ORF">RD110_06525</name>
</gene>
<dbReference type="PROSITE" id="PS51063">
    <property type="entry name" value="HTH_CRP_2"/>
    <property type="match status" value="1"/>
</dbReference>
<dbReference type="Proteomes" id="UP000186609">
    <property type="component" value="Chromosome"/>
</dbReference>
<dbReference type="SUPFAM" id="SSF51206">
    <property type="entry name" value="cAMP-binding domain-like"/>
    <property type="match status" value="1"/>
</dbReference>
<dbReference type="AlphaFoldDB" id="A0A1P8K3D1"/>
<dbReference type="PANTHER" id="PTHR24567:SF74">
    <property type="entry name" value="HTH-TYPE TRANSCRIPTIONAL REGULATOR ARCR"/>
    <property type="match status" value="1"/>
</dbReference>
<dbReference type="SMART" id="SM00419">
    <property type="entry name" value="HTH_CRP"/>
    <property type="match status" value="1"/>
</dbReference>
<evidence type="ECO:0000256" key="3">
    <source>
        <dbReference type="ARBA" id="ARBA00023163"/>
    </source>
</evidence>
<dbReference type="Pfam" id="PF13545">
    <property type="entry name" value="HTH_Crp_2"/>
    <property type="match status" value="1"/>
</dbReference>
<dbReference type="EMBL" id="CP019236">
    <property type="protein sequence ID" value="APW40515.1"/>
    <property type="molecule type" value="Genomic_DNA"/>
</dbReference>
<dbReference type="PRINTS" id="PR00034">
    <property type="entry name" value="HTHCRP"/>
</dbReference>
<reference evidence="6 7" key="1">
    <citation type="submission" date="2017-01" db="EMBL/GenBank/DDBJ databases">
        <authorList>
            <person name="Mah S.A."/>
            <person name="Swanson W.J."/>
            <person name="Moy G.W."/>
            <person name="Vacquier V.D."/>
        </authorList>
    </citation>
    <scope>NUCLEOTIDE SEQUENCE [LARGE SCALE GENOMIC DNA]</scope>
    <source>
        <strain evidence="6 7">DCY110</strain>
    </source>
</reference>
<evidence type="ECO:0000259" key="5">
    <source>
        <dbReference type="PROSITE" id="PS51063"/>
    </source>
</evidence>
<evidence type="ECO:0000313" key="6">
    <source>
        <dbReference type="EMBL" id="APW40515.1"/>
    </source>
</evidence>
<keyword evidence="7" id="KW-1185">Reference proteome</keyword>
<dbReference type="PANTHER" id="PTHR24567">
    <property type="entry name" value="CRP FAMILY TRANSCRIPTIONAL REGULATORY PROTEIN"/>
    <property type="match status" value="1"/>
</dbReference>
<dbReference type="Gene3D" id="2.60.120.10">
    <property type="entry name" value="Jelly Rolls"/>
    <property type="match status" value="1"/>
</dbReference>
<proteinExistence type="predicted"/>